<dbReference type="InterPro" id="IPR036108">
    <property type="entry name" value="4pyrrol_syn_uPrphyn_synt_sf"/>
</dbReference>
<reference evidence="2 3" key="1">
    <citation type="journal article" date="2016" name="Sci. Rep.">
        <title>Metabolic traits of an uncultured archaeal lineage -MSBL1- from brine pools of the Red Sea.</title>
        <authorList>
            <person name="Mwirichia R."/>
            <person name="Alam I."/>
            <person name="Rashid M."/>
            <person name="Vinu M."/>
            <person name="Ba-Alawi W."/>
            <person name="Anthony Kamau A."/>
            <person name="Kamanda Ngugi D."/>
            <person name="Goker M."/>
            <person name="Klenk H.P."/>
            <person name="Bajic V."/>
            <person name="Stingl U."/>
        </authorList>
    </citation>
    <scope>NUCLEOTIDE SEQUENCE [LARGE SCALE GENOMIC DNA]</scope>
    <source>
        <strain evidence="2">SCGC-AAA261D19</strain>
    </source>
</reference>
<feature type="domain" description="Tetrapyrrole biosynthesis uroporphyrinogen III synthase" evidence="1">
    <location>
        <begin position="5"/>
        <end position="72"/>
    </location>
</feature>
<organism evidence="2 3">
    <name type="scientific">candidate division MSBL1 archaeon SCGC-AAA261D19</name>
    <dbReference type="NCBI Taxonomy" id="1698273"/>
    <lineage>
        <taxon>Archaea</taxon>
        <taxon>Methanobacteriati</taxon>
        <taxon>Methanobacteriota</taxon>
        <taxon>candidate division MSBL1</taxon>
    </lineage>
</organism>
<dbReference type="AlphaFoldDB" id="A0A133V892"/>
<gene>
    <name evidence="2" type="ORF">AKJ43_01010</name>
</gene>
<dbReference type="SUPFAM" id="SSF69618">
    <property type="entry name" value="HemD-like"/>
    <property type="match status" value="1"/>
</dbReference>
<dbReference type="Proteomes" id="UP000070400">
    <property type="component" value="Unassembled WGS sequence"/>
</dbReference>
<dbReference type="Gene3D" id="3.40.50.10090">
    <property type="match status" value="1"/>
</dbReference>
<sequence length="181" mass="20302">MKKALSKDWDFLVFMSPNGVRSASNLVNLTKFKIIAVGNRTKTKLEEYGCKEVIVPEKQSSAGVEEFLKEKDGSALAKKEIKGAENVIAYSIKPKKLLPIIDEYLGKKSDFTLLTSAGLLELLLQNAEEKGKEARLMEKLNDSFVISIGRKTTEFALPNNIWVNYELSKPSLESLFQRSLQ</sequence>
<dbReference type="Pfam" id="PF02602">
    <property type="entry name" value="HEM4"/>
    <property type="match status" value="1"/>
</dbReference>
<evidence type="ECO:0000313" key="2">
    <source>
        <dbReference type="EMBL" id="KXB02659.1"/>
    </source>
</evidence>
<dbReference type="EMBL" id="LHXX01000008">
    <property type="protein sequence ID" value="KXB02659.1"/>
    <property type="molecule type" value="Genomic_DNA"/>
</dbReference>
<name>A0A133V892_9EURY</name>
<keyword evidence="3" id="KW-1185">Reference proteome</keyword>
<dbReference type="GO" id="GO:0006780">
    <property type="term" value="P:uroporphyrinogen III biosynthetic process"/>
    <property type="evidence" value="ECO:0007669"/>
    <property type="project" value="InterPro"/>
</dbReference>
<dbReference type="InterPro" id="IPR039793">
    <property type="entry name" value="UROS/Hem4"/>
</dbReference>
<dbReference type="GO" id="GO:0004852">
    <property type="term" value="F:uroporphyrinogen-III synthase activity"/>
    <property type="evidence" value="ECO:0007669"/>
    <property type="project" value="InterPro"/>
</dbReference>
<proteinExistence type="predicted"/>
<protein>
    <recommendedName>
        <fullName evidence="1">Tetrapyrrole biosynthesis uroporphyrinogen III synthase domain-containing protein</fullName>
    </recommendedName>
</protein>
<dbReference type="PANTHER" id="PTHR40082:SF1">
    <property type="entry name" value="BLR5956 PROTEIN"/>
    <property type="match status" value="1"/>
</dbReference>
<evidence type="ECO:0000313" key="3">
    <source>
        <dbReference type="Proteomes" id="UP000070400"/>
    </source>
</evidence>
<accession>A0A133V892</accession>
<dbReference type="InterPro" id="IPR003754">
    <property type="entry name" value="4pyrrol_synth_uPrphyn_synth"/>
</dbReference>
<comment type="caution">
    <text evidence="2">The sequence shown here is derived from an EMBL/GenBank/DDBJ whole genome shotgun (WGS) entry which is preliminary data.</text>
</comment>
<evidence type="ECO:0000259" key="1">
    <source>
        <dbReference type="Pfam" id="PF02602"/>
    </source>
</evidence>
<dbReference type="PANTHER" id="PTHR40082">
    <property type="entry name" value="BLR5956 PROTEIN"/>
    <property type="match status" value="1"/>
</dbReference>